<organism evidence="2 3">
    <name type="scientific">Sphaerosporella brunnea</name>
    <dbReference type="NCBI Taxonomy" id="1250544"/>
    <lineage>
        <taxon>Eukaryota</taxon>
        <taxon>Fungi</taxon>
        <taxon>Dikarya</taxon>
        <taxon>Ascomycota</taxon>
        <taxon>Pezizomycotina</taxon>
        <taxon>Pezizomycetes</taxon>
        <taxon>Pezizales</taxon>
        <taxon>Pyronemataceae</taxon>
        <taxon>Sphaerosporella</taxon>
    </lineage>
</organism>
<reference evidence="2 3" key="1">
    <citation type="submission" date="2019-09" db="EMBL/GenBank/DDBJ databases">
        <title>Draft genome of the ectomycorrhizal ascomycete Sphaerosporella brunnea.</title>
        <authorList>
            <consortium name="DOE Joint Genome Institute"/>
            <person name="Benucci G.M."/>
            <person name="Marozzi G."/>
            <person name="Antonielli L."/>
            <person name="Sanchez S."/>
            <person name="Marco P."/>
            <person name="Wang X."/>
            <person name="Falini L.B."/>
            <person name="Barry K."/>
            <person name="Haridas S."/>
            <person name="Lipzen A."/>
            <person name="Labutti K."/>
            <person name="Grigoriev I.V."/>
            <person name="Murat C."/>
            <person name="Martin F."/>
            <person name="Albertini E."/>
            <person name="Donnini D."/>
            <person name="Bonito G."/>
        </authorList>
    </citation>
    <scope>NUCLEOTIDE SEQUENCE [LARGE SCALE GENOMIC DNA]</scope>
    <source>
        <strain evidence="2 3">Sb_GMNB300</strain>
    </source>
</reference>
<feature type="transmembrane region" description="Helical" evidence="1">
    <location>
        <begin position="37"/>
        <end position="54"/>
    </location>
</feature>
<keyword evidence="3" id="KW-1185">Reference proteome</keyword>
<comment type="caution">
    <text evidence="2">The sequence shown here is derived from an EMBL/GenBank/DDBJ whole genome shotgun (WGS) entry which is preliminary data.</text>
</comment>
<feature type="non-terminal residue" evidence="2">
    <location>
        <position position="100"/>
    </location>
</feature>
<evidence type="ECO:0000256" key="1">
    <source>
        <dbReference type="SAM" id="Phobius"/>
    </source>
</evidence>
<keyword evidence="1" id="KW-0812">Transmembrane</keyword>
<feature type="transmembrane region" description="Helical" evidence="1">
    <location>
        <begin position="66"/>
        <end position="87"/>
    </location>
</feature>
<protein>
    <submittedName>
        <fullName evidence="2">Uncharacterized protein</fullName>
    </submittedName>
</protein>
<keyword evidence="1" id="KW-0472">Membrane</keyword>
<sequence>MGDAEDALGKILYSLLAFLPKIPWSDFYFTLFSSRNFVPSCWVSISIVYSRIYFQLAYIRDECVFLSLFFFFFFFFSIGVYSIGFLAGGRLFFSLFTFCP</sequence>
<gene>
    <name evidence="2" type="ORF">FN846DRAFT_978302</name>
</gene>
<dbReference type="AlphaFoldDB" id="A0A5J5EEB4"/>
<evidence type="ECO:0000313" key="3">
    <source>
        <dbReference type="Proteomes" id="UP000326924"/>
    </source>
</evidence>
<keyword evidence="1" id="KW-1133">Transmembrane helix</keyword>
<name>A0A5J5EEB4_9PEZI</name>
<dbReference type="EMBL" id="VXIS01000426">
    <property type="protein sequence ID" value="KAA8893561.1"/>
    <property type="molecule type" value="Genomic_DNA"/>
</dbReference>
<proteinExistence type="predicted"/>
<dbReference type="Proteomes" id="UP000326924">
    <property type="component" value="Unassembled WGS sequence"/>
</dbReference>
<accession>A0A5J5EEB4</accession>
<dbReference type="InParanoid" id="A0A5J5EEB4"/>
<evidence type="ECO:0000313" key="2">
    <source>
        <dbReference type="EMBL" id="KAA8893561.1"/>
    </source>
</evidence>